<dbReference type="SUPFAM" id="SSF46894">
    <property type="entry name" value="C-terminal effector domain of the bipartite response regulators"/>
    <property type="match status" value="1"/>
</dbReference>
<evidence type="ECO:0008006" key="6">
    <source>
        <dbReference type="Google" id="ProtNLM"/>
    </source>
</evidence>
<reference evidence="4 5" key="1">
    <citation type="submission" date="2019-10" db="EMBL/GenBank/DDBJ databases">
        <authorList>
            <person name="Karimi E."/>
        </authorList>
    </citation>
    <scope>NUCLEOTIDE SEQUENCE [LARGE SCALE GENOMIC DNA]</scope>
    <source>
        <strain evidence="4">Maribacter sp. 151</strain>
    </source>
</reference>
<dbReference type="InterPro" id="IPR016032">
    <property type="entry name" value="Sig_transdc_resp-reg_C-effctor"/>
</dbReference>
<dbReference type="AlphaFoldDB" id="A0A653QHP0"/>
<evidence type="ECO:0000256" key="3">
    <source>
        <dbReference type="SAM" id="SignalP"/>
    </source>
</evidence>
<dbReference type="GO" id="GO:0003677">
    <property type="term" value="F:DNA binding"/>
    <property type="evidence" value="ECO:0007669"/>
    <property type="project" value="InterPro"/>
</dbReference>
<keyword evidence="2" id="KW-0472">Membrane</keyword>
<proteinExistence type="predicted"/>
<accession>A0A653QHP0</accession>
<dbReference type="PROSITE" id="PS50005">
    <property type="entry name" value="TPR"/>
    <property type="match status" value="2"/>
</dbReference>
<dbReference type="InterPro" id="IPR019734">
    <property type="entry name" value="TPR_rpt"/>
</dbReference>
<dbReference type="GO" id="GO:0006355">
    <property type="term" value="P:regulation of DNA-templated transcription"/>
    <property type="evidence" value="ECO:0007669"/>
    <property type="project" value="InterPro"/>
</dbReference>
<gene>
    <name evidence="4" type="ORF">MARI151_20559</name>
</gene>
<keyword evidence="1" id="KW-0802">TPR repeat</keyword>
<keyword evidence="3" id="KW-0732">Signal</keyword>
<dbReference type="EMBL" id="CABWLR010000002">
    <property type="protein sequence ID" value="VXB42234.1"/>
    <property type="molecule type" value="Genomic_DNA"/>
</dbReference>
<dbReference type="Gene3D" id="1.25.40.10">
    <property type="entry name" value="Tetratricopeptide repeat domain"/>
    <property type="match status" value="2"/>
</dbReference>
<organism evidence="4 5">
    <name type="scientific">Maribacter litoralis</name>
    <dbReference type="NCBI Taxonomy" id="2059726"/>
    <lineage>
        <taxon>Bacteria</taxon>
        <taxon>Pseudomonadati</taxon>
        <taxon>Bacteroidota</taxon>
        <taxon>Flavobacteriia</taxon>
        <taxon>Flavobacteriales</taxon>
        <taxon>Flavobacteriaceae</taxon>
        <taxon>Maribacter</taxon>
    </lineage>
</organism>
<evidence type="ECO:0000256" key="1">
    <source>
        <dbReference type="PROSITE-ProRule" id="PRU00339"/>
    </source>
</evidence>
<feature type="repeat" description="TPR" evidence="1">
    <location>
        <begin position="233"/>
        <end position="266"/>
    </location>
</feature>
<dbReference type="Proteomes" id="UP000430202">
    <property type="component" value="Unassembled WGS sequence"/>
</dbReference>
<keyword evidence="2" id="KW-0812">Transmembrane</keyword>
<dbReference type="InterPro" id="IPR011990">
    <property type="entry name" value="TPR-like_helical_dom_sf"/>
</dbReference>
<evidence type="ECO:0000313" key="5">
    <source>
        <dbReference type="Proteomes" id="UP000430202"/>
    </source>
</evidence>
<evidence type="ECO:0000313" key="4">
    <source>
        <dbReference type="EMBL" id="VXB42234.1"/>
    </source>
</evidence>
<sequence length="527" mass="62149">MKTRKAFQKTASIVVLLFCLCVTAQQPYGTNEYIEKANQLTAKNLDSAIYYLKKGIVHYSIEKDTINLINSICQLSGLYDNVLDYGKSYDGYWEALIFADESNDDISKSRIYQELGWLYTAYRKEEESLRYFNMSLELKKKLVEEKKISRDYLVSNYFAIVNCYRVNRNYVMAKTYLDSCELSLKKISPDKRSYYVETEKGYFDAVAGNYEKALSKLNETKLFFEDKNPSYLTVVHFLMGEVYKFRGEYDKAIKNYKESLRFSEMYNKHLGYKLFNYEELSKLYYDQNNFKEAFFYKDKAQALNESIFGRKSKNHKHLFEIKDRYRLQKEKEKALLKEVRIEKLEDQKRIGFLQNILMGVVVVFMFLYGVLFFRNLRRKHKLEKQKTNEVMMLKNRELTASALQLIEKEEFISKLKQNISKSDAVDTKAIHNMLKGFQNTPGGNWKEFEARFTSINESFYEKIRAKYPNLGQTDLKLCALVKLGFSSKEMSSLLGITIESVHTSRYRLRKKLNLEKGENLIDFMSTI</sequence>
<evidence type="ECO:0000256" key="2">
    <source>
        <dbReference type="SAM" id="Phobius"/>
    </source>
</evidence>
<dbReference type="SMART" id="SM00028">
    <property type="entry name" value="TPR"/>
    <property type="match status" value="2"/>
</dbReference>
<keyword evidence="2" id="KW-1133">Transmembrane helix</keyword>
<feature type="repeat" description="TPR" evidence="1">
    <location>
        <begin position="109"/>
        <end position="142"/>
    </location>
</feature>
<protein>
    <recommendedName>
        <fullName evidence="6">HTH luxR-type domain-containing protein</fullName>
    </recommendedName>
</protein>
<feature type="chain" id="PRO_5024882014" description="HTH luxR-type domain-containing protein" evidence="3">
    <location>
        <begin position="25"/>
        <end position="527"/>
    </location>
</feature>
<dbReference type="RefSeq" id="WP_159302462.1">
    <property type="nucleotide sequence ID" value="NZ_LR733271.1"/>
</dbReference>
<keyword evidence="5" id="KW-1185">Reference proteome</keyword>
<name>A0A653QHP0_9FLAO</name>
<feature type="transmembrane region" description="Helical" evidence="2">
    <location>
        <begin position="356"/>
        <end position="376"/>
    </location>
</feature>
<feature type="signal peptide" evidence="3">
    <location>
        <begin position="1"/>
        <end position="24"/>
    </location>
</feature>
<dbReference type="SUPFAM" id="SSF48452">
    <property type="entry name" value="TPR-like"/>
    <property type="match status" value="2"/>
</dbReference>